<sequence length="182" mass="20801">MAILTKSRLTALTENKLGTRMFSQTLNEAKFQNKSTATVTVFLSHCHDDLEQIEVNKVIVLLRNSGVSVYIDSLDSSLPPFTSAITAQRIKDQIKQNRKFILVATNKAIQSKWCNWELGFGDAHKYIDHIAIIPLADSSQVWNGNEYLQIYPRIEESELTSEYIKVIYPNKTYKSLSEWLKS</sequence>
<dbReference type="eggNOG" id="ENOG5032UB7">
    <property type="taxonomic scope" value="Bacteria"/>
</dbReference>
<organism evidence="2 3">
    <name type="scientific">Flavobacterium seoulense</name>
    <dbReference type="NCBI Taxonomy" id="1492738"/>
    <lineage>
        <taxon>Bacteria</taxon>
        <taxon>Pseudomonadati</taxon>
        <taxon>Bacteroidota</taxon>
        <taxon>Flavobacteriia</taxon>
        <taxon>Flavobacteriales</taxon>
        <taxon>Flavobacteriaceae</taxon>
        <taxon>Flavobacterium</taxon>
    </lineage>
</organism>
<dbReference type="Proteomes" id="UP000027064">
    <property type="component" value="Unassembled WGS sequence"/>
</dbReference>
<dbReference type="PATRIC" id="fig|1492738.3.peg.479"/>
<feature type="domain" description="TIR" evidence="1">
    <location>
        <begin position="41"/>
        <end position="136"/>
    </location>
</feature>
<dbReference type="InterPro" id="IPR000157">
    <property type="entry name" value="TIR_dom"/>
</dbReference>
<dbReference type="Pfam" id="PF13676">
    <property type="entry name" value="TIR_2"/>
    <property type="match status" value="1"/>
</dbReference>
<dbReference type="Gene3D" id="3.40.50.10140">
    <property type="entry name" value="Toll/interleukin-1 receptor homology (TIR) domain"/>
    <property type="match status" value="1"/>
</dbReference>
<name>A0A066X0L9_9FLAO</name>
<dbReference type="RefSeq" id="WP_035657346.1">
    <property type="nucleotide sequence ID" value="NZ_JNCA01000003.1"/>
</dbReference>
<protein>
    <recommendedName>
        <fullName evidence="1">TIR domain-containing protein</fullName>
    </recommendedName>
</protein>
<dbReference type="STRING" id="1492738.FEM21_04840"/>
<accession>A0A066X0L9</accession>
<evidence type="ECO:0000313" key="2">
    <source>
        <dbReference type="EMBL" id="KDN56465.1"/>
    </source>
</evidence>
<dbReference type="AlphaFoldDB" id="A0A066X0L9"/>
<dbReference type="EMBL" id="JNCA01000003">
    <property type="protein sequence ID" value="KDN56465.1"/>
    <property type="molecule type" value="Genomic_DNA"/>
</dbReference>
<keyword evidence="3" id="KW-1185">Reference proteome</keyword>
<dbReference type="SUPFAM" id="SSF52200">
    <property type="entry name" value="Toll/Interleukin receptor TIR domain"/>
    <property type="match status" value="1"/>
</dbReference>
<proteinExistence type="predicted"/>
<evidence type="ECO:0000313" key="3">
    <source>
        <dbReference type="Proteomes" id="UP000027064"/>
    </source>
</evidence>
<gene>
    <name evidence="2" type="ORF">FEM21_04840</name>
</gene>
<reference evidence="2 3" key="1">
    <citation type="submission" date="2014-05" db="EMBL/GenBank/DDBJ databases">
        <title>Genome Sequence of Flavobacterium sp. EM1321.</title>
        <authorList>
            <person name="Shin S.-K."/>
            <person name="Yi H."/>
        </authorList>
    </citation>
    <scope>NUCLEOTIDE SEQUENCE [LARGE SCALE GENOMIC DNA]</scope>
    <source>
        <strain evidence="2 3">EM1321</strain>
    </source>
</reference>
<evidence type="ECO:0000259" key="1">
    <source>
        <dbReference type="Pfam" id="PF13676"/>
    </source>
</evidence>
<comment type="caution">
    <text evidence="2">The sequence shown here is derived from an EMBL/GenBank/DDBJ whole genome shotgun (WGS) entry which is preliminary data.</text>
</comment>
<dbReference type="InterPro" id="IPR035897">
    <property type="entry name" value="Toll_tir_struct_dom_sf"/>
</dbReference>
<dbReference type="GO" id="GO:0007165">
    <property type="term" value="P:signal transduction"/>
    <property type="evidence" value="ECO:0007669"/>
    <property type="project" value="InterPro"/>
</dbReference>
<dbReference type="OrthoDB" id="9810385at2"/>